<keyword evidence="3" id="KW-1185">Reference proteome</keyword>
<comment type="caution">
    <text evidence="2">The sequence shown here is derived from an EMBL/GenBank/DDBJ whole genome shotgun (WGS) entry which is preliminary data.</text>
</comment>
<evidence type="ECO:0000313" key="2">
    <source>
        <dbReference type="EMBL" id="MCB5199497.1"/>
    </source>
</evidence>
<feature type="chain" id="PRO_5047252808" evidence="1">
    <location>
        <begin position="18"/>
        <end position="191"/>
    </location>
</feature>
<gene>
    <name evidence="2" type="ORF">LGQ03_09615</name>
</gene>
<accession>A0ABS8BUT2</accession>
<name>A0ABS8BUT2_9RHOB</name>
<keyword evidence="1" id="KW-0732">Signal</keyword>
<reference evidence="2" key="1">
    <citation type="submission" date="2021-10" db="EMBL/GenBank/DDBJ databases">
        <title>Loktanella gaetbuli sp. nov., isolated from a tidal flat.</title>
        <authorList>
            <person name="Park S."/>
            <person name="Yoon J.-H."/>
        </authorList>
    </citation>
    <scope>NUCLEOTIDE SEQUENCE</scope>
    <source>
        <strain evidence="2">TSTF-M6</strain>
    </source>
</reference>
<dbReference type="EMBL" id="JAJATZ010000004">
    <property type="protein sequence ID" value="MCB5199497.1"/>
    <property type="molecule type" value="Genomic_DNA"/>
</dbReference>
<dbReference type="Proteomes" id="UP001138961">
    <property type="component" value="Unassembled WGS sequence"/>
</dbReference>
<organism evidence="2 3">
    <name type="scientific">Loktanella gaetbuli</name>
    <dbReference type="NCBI Taxonomy" id="2881335"/>
    <lineage>
        <taxon>Bacteria</taxon>
        <taxon>Pseudomonadati</taxon>
        <taxon>Pseudomonadota</taxon>
        <taxon>Alphaproteobacteria</taxon>
        <taxon>Rhodobacterales</taxon>
        <taxon>Roseobacteraceae</taxon>
        <taxon>Loktanella</taxon>
    </lineage>
</organism>
<dbReference type="RefSeq" id="WP_226748229.1">
    <property type="nucleotide sequence ID" value="NZ_JAJATZ010000004.1"/>
</dbReference>
<dbReference type="Pfam" id="PF16233">
    <property type="entry name" value="DUF4893"/>
    <property type="match status" value="1"/>
</dbReference>
<evidence type="ECO:0000256" key="1">
    <source>
        <dbReference type="SAM" id="SignalP"/>
    </source>
</evidence>
<protein>
    <submittedName>
        <fullName evidence="2">DUF4893 domain-containing protein</fullName>
    </submittedName>
</protein>
<feature type="signal peptide" evidence="1">
    <location>
        <begin position="1"/>
        <end position="17"/>
    </location>
</feature>
<dbReference type="InterPro" id="IPR032609">
    <property type="entry name" value="DUF4893"/>
</dbReference>
<evidence type="ECO:0000313" key="3">
    <source>
        <dbReference type="Proteomes" id="UP001138961"/>
    </source>
</evidence>
<sequence length="191" mass="20111">MLRTAVCLALLASPLAAQDMLRPADQVRLDALDAAAGSALLTALAGGGRGDVDLLQEVMEGAPLAPIQTTLPGDWQCRTLKLGGEAALVVYAAFDCTITTDGDGFILTKTTGSQRLTGRITLAPEGMVLTATGHVAEVEPIAYADLADDFETDGTLWPIVGRVEQPAPDRARILMPLPALESEFDVLSLRR</sequence>
<proteinExistence type="predicted"/>